<gene>
    <name evidence="2" type="ORF">ACFO8L_29645</name>
</gene>
<sequence>MLLRRRPDRNAAALLPVAAIEVWNAHLAAQEAEQRRHAEETLLGERRPAGSRGAVCPGCRSSFMHTVFTGPVVIALVNTADPSAGVQAAVADTDPAMAQEVAFVRCASCWEPMGDRPREHGAPAYRAAVDIAENASWSEVAWETGNPYVVAEHEMGRASRIVLAHDLARGTVRRVTRWDSSSSPASGSRRSRLAPGARSGRAKV</sequence>
<dbReference type="Proteomes" id="UP001595891">
    <property type="component" value="Unassembled WGS sequence"/>
</dbReference>
<reference evidence="3" key="1">
    <citation type="journal article" date="2019" name="Int. J. Syst. Evol. Microbiol.">
        <title>The Global Catalogue of Microorganisms (GCM) 10K type strain sequencing project: providing services to taxonomists for standard genome sequencing and annotation.</title>
        <authorList>
            <consortium name="The Broad Institute Genomics Platform"/>
            <consortium name="The Broad Institute Genome Sequencing Center for Infectious Disease"/>
            <person name="Wu L."/>
            <person name="Ma J."/>
        </authorList>
    </citation>
    <scope>NUCLEOTIDE SEQUENCE [LARGE SCALE GENOMIC DNA]</scope>
    <source>
        <strain evidence="3">CCUG 49560</strain>
    </source>
</reference>
<evidence type="ECO:0000256" key="1">
    <source>
        <dbReference type="SAM" id="MobiDB-lite"/>
    </source>
</evidence>
<dbReference type="EMBL" id="JBHSFN010000021">
    <property type="protein sequence ID" value="MFC4590290.1"/>
    <property type="molecule type" value="Genomic_DNA"/>
</dbReference>
<feature type="compositionally biased region" description="Low complexity" evidence="1">
    <location>
        <begin position="180"/>
        <end position="204"/>
    </location>
</feature>
<evidence type="ECO:0000313" key="3">
    <source>
        <dbReference type="Proteomes" id="UP001595891"/>
    </source>
</evidence>
<keyword evidence="3" id="KW-1185">Reference proteome</keyword>
<organism evidence="2 3">
    <name type="scientific">Sphaerisporangium corydalis</name>
    <dbReference type="NCBI Taxonomy" id="1441875"/>
    <lineage>
        <taxon>Bacteria</taxon>
        <taxon>Bacillati</taxon>
        <taxon>Actinomycetota</taxon>
        <taxon>Actinomycetes</taxon>
        <taxon>Streptosporangiales</taxon>
        <taxon>Streptosporangiaceae</taxon>
        <taxon>Sphaerisporangium</taxon>
    </lineage>
</organism>
<feature type="region of interest" description="Disordered" evidence="1">
    <location>
        <begin position="176"/>
        <end position="204"/>
    </location>
</feature>
<evidence type="ECO:0000313" key="2">
    <source>
        <dbReference type="EMBL" id="MFC4590290.1"/>
    </source>
</evidence>
<proteinExistence type="predicted"/>
<accession>A0ABV9ENK3</accession>
<protein>
    <submittedName>
        <fullName evidence="2">Uncharacterized protein</fullName>
    </submittedName>
</protein>
<dbReference type="RefSeq" id="WP_262843261.1">
    <property type="nucleotide sequence ID" value="NZ_JANZYP010000016.1"/>
</dbReference>
<comment type="caution">
    <text evidence="2">The sequence shown here is derived from an EMBL/GenBank/DDBJ whole genome shotgun (WGS) entry which is preliminary data.</text>
</comment>
<name>A0ABV9ENK3_9ACTN</name>